<gene>
    <name evidence="5" type="ORF">QG37_04777</name>
</gene>
<evidence type="ECO:0000313" key="5">
    <source>
        <dbReference type="EMBL" id="KND98423.1"/>
    </source>
</evidence>
<dbReference type="PROSITE" id="PS51792">
    <property type="entry name" value="YIPPEE"/>
    <property type="match status" value="1"/>
</dbReference>
<evidence type="ECO:0000256" key="3">
    <source>
        <dbReference type="ARBA" id="ARBA00022833"/>
    </source>
</evidence>
<dbReference type="Pfam" id="PF03226">
    <property type="entry name" value="Yippee-Mis18"/>
    <property type="match status" value="1"/>
</dbReference>
<dbReference type="Proteomes" id="UP000037122">
    <property type="component" value="Unassembled WGS sequence"/>
</dbReference>
<reference evidence="6" key="1">
    <citation type="journal article" date="2015" name="BMC Genomics">
        <title>Draft genome of a commonly misdiagnosed multidrug resistant pathogen Candida auris.</title>
        <authorList>
            <person name="Chatterjee S."/>
            <person name="Alampalli S.V."/>
            <person name="Nageshan R.K."/>
            <person name="Chettiar S.T."/>
            <person name="Joshi S."/>
            <person name="Tatu U.S."/>
        </authorList>
    </citation>
    <scope>NUCLEOTIDE SEQUENCE [LARGE SCALE GENOMIC DNA]</scope>
    <source>
        <strain evidence="6">6684</strain>
    </source>
</reference>
<dbReference type="VEuPathDB" id="FungiDB:QG37_04777"/>
<evidence type="ECO:0000256" key="2">
    <source>
        <dbReference type="ARBA" id="ARBA00022723"/>
    </source>
</evidence>
<dbReference type="AlphaFoldDB" id="A0A0L0NWM8"/>
<dbReference type="VEuPathDB" id="FungiDB:CJJ07_005105"/>
<feature type="domain" description="Yippee" evidence="4">
    <location>
        <begin position="20"/>
        <end position="118"/>
    </location>
</feature>
<dbReference type="PANTHER" id="PTHR13848">
    <property type="entry name" value="PROTEIN YIPPEE-LIKE CG15309-RELATED"/>
    <property type="match status" value="1"/>
</dbReference>
<sequence>MGLKSTEFFENTSYDSKNNKIFVCNECLSHLCLSNLVISDQFTGASGPAYLVDKLINVQPMGPDQEKQFRTGIYVVNDICCSQCHTTLGWFYKKLAAYAEQYKEGKYVVERAFIREVPNHTSTASLLQQARLLRRRRSSANSATSSFDDESSLESFRRRRSDEFKFGSVHVKLDLLLLLLPLLNIPHPRAARGSHLLLLRFVSVKDEFDEHDEDQNVFVDA</sequence>
<dbReference type="InterPro" id="IPR004910">
    <property type="entry name" value="Yippee/Mis18/Cereblon"/>
</dbReference>
<dbReference type="VEuPathDB" id="FungiDB:B9J08_003595"/>
<evidence type="ECO:0000259" key="4">
    <source>
        <dbReference type="PROSITE" id="PS51792"/>
    </source>
</evidence>
<dbReference type="InterPro" id="IPR039058">
    <property type="entry name" value="Yippee_fam"/>
</dbReference>
<protein>
    <recommendedName>
        <fullName evidence="4">Yippee domain-containing protein</fullName>
    </recommendedName>
</protein>
<accession>A0A0L0NWM8</accession>
<dbReference type="VEuPathDB" id="FungiDB:CJI97_003668"/>
<evidence type="ECO:0000313" key="6">
    <source>
        <dbReference type="Proteomes" id="UP000037122"/>
    </source>
</evidence>
<dbReference type="VEuPathDB" id="FungiDB:CJI96_0002128"/>
<comment type="caution">
    <text evidence="5">The sequence shown here is derived from an EMBL/GenBank/DDBJ whole genome shotgun (WGS) entry which is preliminary data.</text>
</comment>
<name>A0A0L0NWM8_CANAR</name>
<comment type="similarity">
    <text evidence="1">Belongs to the yippee family.</text>
</comment>
<dbReference type="GO" id="GO:0046872">
    <property type="term" value="F:metal ion binding"/>
    <property type="evidence" value="ECO:0007669"/>
    <property type="project" value="UniProtKB-KW"/>
</dbReference>
<dbReference type="InterPro" id="IPR034751">
    <property type="entry name" value="Yippee"/>
</dbReference>
<dbReference type="VEuPathDB" id="FungiDB:CJJ09_000510"/>
<keyword evidence="2" id="KW-0479">Metal-binding</keyword>
<proteinExistence type="inferred from homology"/>
<dbReference type="EMBL" id="LGST01000032">
    <property type="protein sequence ID" value="KND98423.1"/>
    <property type="molecule type" value="Genomic_DNA"/>
</dbReference>
<organism evidence="5 6">
    <name type="scientific">Candidozyma auris</name>
    <name type="common">Yeast</name>
    <name type="synonym">Candida auris</name>
    <dbReference type="NCBI Taxonomy" id="498019"/>
    <lineage>
        <taxon>Eukaryota</taxon>
        <taxon>Fungi</taxon>
        <taxon>Dikarya</taxon>
        <taxon>Ascomycota</taxon>
        <taxon>Saccharomycotina</taxon>
        <taxon>Pichiomycetes</taxon>
        <taxon>Metschnikowiaceae</taxon>
        <taxon>Candidozyma</taxon>
    </lineage>
</organism>
<keyword evidence="3" id="KW-0862">Zinc</keyword>
<evidence type="ECO:0000256" key="1">
    <source>
        <dbReference type="ARBA" id="ARBA00005613"/>
    </source>
</evidence>